<sequence>MPFNDLPTEIVRMIFYFHVYVHLQPRPPLLFTCRLWHDVAVNYSLLWETILLGHLQKREPPFEIRCDNLKSLGSVIHRTGQGLSLRISEDSSQPTDEDIAQFFESAGNKWLYSIRLLSIGRSEKASLTELVCDGLDSHEAVTRNPSPPIFQHPGLLRRISSLSLARWIQPRKPIPWIELTNMKHLEIHLERFGEYPTLGLSSIVAPHLSSLSLRGVFGHDDFFTHEVLKNLSQLILHLEIPVEDMLPQNFPNLSFLSLGALDSGILQRIKADSLVKFTLSSVLSYAPSEEYFNASISPRIVHLNIDDEGERFSSFIGGDYGPFAKRARIWSIMEQLHLTFFEGTDSLPLVITDLLLGDRFDPPSFPKLFHLTVRYSTANRDEPTEWEKRAQAHQLLSIMYARMNSGFPELVTLEVGWHPAESMDEVKFGGKEWWVTEWRNCLQVTGVSGHNLESPELNRHQSNQQGMQFNNLPTEIIRMVFYIHVYVHLQSRRQLLFTCRLWHDIAINYGLLWGKVALRTVNSHKKKTEIRCDNLDGLARVINRAGKTFSVEISRGRDDAKSTDEEIERFLKTTGSKWMSGIQTLSIRTTSYDESDPFIETLGKLLGHNSFQSLKRLACDTLAPHSVVTDLFRQMETFALELETLELCIWTSTASIFQHSYLLSRLSSFQLDFCEQLEIPIPWAHFTNLKYLKIYRECHSPLGLSNIVAPHLTSLSLEGFFAQDDFFTHEVLRNLSRLDLELESFSKRMFPPVLPALSFLRLGTWETQIMRWTRVENLIELTLRIGIIPSGVADLDVHSRPHIVHINIEDEDNPENLSPFIGGNYGPFGKHAPIWSMVEQLHLSFFEGVRCLPVSLTKCLQGNQLDPPSFPKLSHLTVRYATPSEKQPSEWEKRTRMYQLLSVMYARMDAGLPQLTKLEVGWHPETNIYSMEVDGEEWCTTEWRDCLQGIGIE</sequence>
<dbReference type="InterPro" id="IPR032675">
    <property type="entry name" value="LRR_dom_sf"/>
</dbReference>
<protein>
    <recommendedName>
        <fullName evidence="3">F-box domain-containing protein</fullName>
    </recommendedName>
</protein>
<keyword evidence="2" id="KW-1185">Reference proteome</keyword>
<dbReference type="HOGENOM" id="CLU_309309_0_0_1"/>
<evidence type="ECO:0008006" key="3">
    <source>
        <dbReference type="Google" id="ProtNLM"/>
    </source>
</evidence>
<dbReference type="EMBL" id="KN824301">
    <property type="protein sequence ID" value="KIM27146.1"/>
    <property type="molecule type" value="Genomic_DNA"/>
</dbReference>
<dbReference type="AlphaFoldDB" id="A0A0C3B6S8"/>
<evidence type="ECO:0000313" key="1">
    <source>
        <dbReference type="EMBL" id="KIM27146.1"/>
    </source>
</evidence>
<dbReference type="SUPFAM" id="SSF81383">
    <property type="entry name" value="F-box domain"/>
    <property type="match status" value="1"/>
</dbReference>
<accession>A0A0C3B6S8</accession>
<reference evidence="2" key="2">
    <citation type="submission" date="2015-01" db="EMBL/GenBank/DDBJ databases">
        <title>Evolutionary Origins and Diversification of the Mycorrhizal Mutualists.</title>
        <authorList>
            <consortium name="DOE Joint Genome Institute"/>
            <consortium name="Mycorrhizal Genomics Consortium"/>
            <person name="Kohler A."/>
            <person name="Kuo A."/>
            <person name="Nagy L.G."/>
            <person name="Floudas D."/>
            <person name="Copeland A."/>
            <person name="Barry K.W."/>
            <person name="Cichocki N."/>
            <person name="Veneault-Fourrey C."/>
            <person name="LaButti K."/>
            <person name="Lindquist E.A."/>
            <person name="Lipzen A."/>
            <person name="Lundell T."/>
            <person name="Morin E."/>
            <person name="Murat C."/>
            <person name="Riley R."/>
            <person name="Ohm R."/>
            <person name="Sun H."/>
            <person name="Tunlid A."/>
            <person name="Henrissat B."/>
            <person name="Grigoriev I.V."/>
            <person name="Hibbett D.S."/>
            <person name="Martin F."/>
        </authorList>
    </citation>
    <scope>NUCLEOTIDE SEQUENCE [LARGE SCALE GENOMIC DNA]</scope>
    <source>
        <strain evidence="2">MAFF 305830</strain>
    </source>
</reference>
<name>A0A0C3B6S8_SERVB</name>
<gene>
    <name evidence="1" type="ORF">M408DRAFT_24883</name>
</gene>
<reference evidence="1 2" key="1">
    <citation type="submission" date="2014-04" db="EMBL/GenBank/DDBJ databases">
        <authorList>
            <consortium name="DOE Joint Genome Institute"/>
            <person name="Kuo A."/>
            <person name="Zuccaro A."/>
            <person name="Kohler A."/>
            <person name="Nagy L.G."/>
            <person name="Floudas D."/>
            <person name="Copeland A."/>
            <person name="Barry K.W."/>
            <person name="Cichocki N."/>
            <person name="Veneault-Fourrey C."/>
            <person name="LaButti K."/>
            <person name="Lindquist E.A."/>
            <person name="Lipzen A."/>
            <person name="Lundell T."/>
            <person name="Morin E."/>
            <person name="Murat C."/>
            <person name="Sun H."/>
            <person name="Tunlid A."/>
            <person name="Henrissat B."/>
            <person name="Grigoriev I.V."/>
            <person name="Hibbett D.S."/>
            <person name="Martin F."/>
            <person name="Nordberg H.P."/>
            <person name="Cantor M.N."/>
            <person name="Hua S.X."/>
        </authorList>
    </citation>
    <scope>NUCLEOTIDE SEQUENCE [LARGE SCALE GENOMIC DNA]</scope>
    <source>
        <strain evidence="1 2">MAFF 305830</strain>
    </source>
</reference>
<organism evidence="1 2">
    <name type="scientific">Serendipita vermifera MAFF 305830</name>
    <dbReference type="NCBI Taxonomy" id="933852"/>
    <lineage>
        <taxon>Eukaryota</taxon>
        <taxon>Fungi</taxon>
        <taxon>Dikarya</taxon>
        <taxon>Basidiomycota</taxon>
        <taxon>Agaricomycotina</taxon>
        <taxon>Agaricomycetes</taxon>
        <taxon>Sebacinales</taxon>
        <taxon>Serendipitaceae</taxon>
        <taxon>Serendipita</taxon>
    </lineage>
</organism>
<proteinExistence type="predicted"/>
<dbReference type="Gene3D" id="3.80.10.10">
    <property type="entry name" value="Ribonuclease Inhibitor"/>
    <property type="match status" value="1"/>
</dbReference>
<dbReference type="Proteomes" id="UP000054097">
    <property type="component" value="Unassembled WGS sequence"/>
</dbReference>
<evidence type="ECO:0000313" key="2">
    <source>
        <dbReference type="Proteomes" id="UP000054097"/>
    </source>
</evidence>
<dbReference type="InterPro" id="IPR036047">
    <property type="entry name" value="F-box-like_dom_sf"/>
</dbReference>